<dbReference type="AlphaFoldDB" id="A0A0G4HAZ5"/>
<proteinExistence type="predicted"/>
<dbReference type="EMBL" id="CDMZ01002181">
    <property type="protein sequence ID" value="CEM41168.1"/>
    <property type="molecule type" value="Genomic_DNA"/>
</dbReference>
<gene>
    <name evidence="1" type="ORF">Cvel_25857</name>
</gene>
<name>A0A0G4HAZ5_9ALVE</name>
<organism evidence="1">
    <name type="scientific">Chromera velia CCMP2878</name>
    <dbReference type="NCBI Taxonomy" id="1169474"/>
    <lineage>
        <taxon>Eukaryota</taxon>
        <taxon>Sar</taxon>
        <taxon>Alveolata</taxon>
        <taxon>Colpodellida</taxon>
        <taxon>Chromeraceae</taxon>
        <taxon>Chromera</taxon>
    </lineage>
</organism>
<dbReference type="PhylomeDB" id="A0A0G4HAZ5"/>
<sequence>MHTDESIAQYVCPEGASLSGTNYIETRIVSAVETRFPYTVSYPPAAQCEEDWSFHPPAGSCLNTTEEVVSDADLSDFATADPTWTCESAPEVPVKPEETCERTEYNISYSCPPGASIGPDGCYITTFFPATRVEPSTSTTPAPEVPEY</sequence>
<dbReference type="VEuPathDB" id="CryptoDB:Cvel_25857"/>
<reference evidence="1" key="1">
    <citation type="submission" date="2014-11" db="EMBL/GenBank/DDBJ databases">
        <authorList>
            <person name="Otto D Thomas"/>
            <person name="Naeem Raeece"/>
        </authorList>
    </citation>
    <scope>NUCLEOTIDE SEQUENCE</scope>
</reference>
<protein>
    <submittedName>
        <fullName evidence="1">Uncharacterized protein</fullName>
    </submittedName>
</protein>
<evidence type="ECO:0000313" key="1">
    <source>
        <dbReference type="EMBL" id="CEM41168.1"/>
    </source>
</evidence>
<accession>A0A0G4HAZ5</accession>